<evidence type="ECO:0000259" key="7">
    <source>
        <dbReference type="Pfam" id="PF00441"/>
    </source>
</evidence>
<dbReference type="InterPro" id="IPR009075">
    <property type="entry name" value="AcylCo_DH/oxidase_C"/>
</dbReference>
<dbReference type="GO" id="GO:0050660">
    <property type="term" value="F:flavin adenine dinucleotide binding"/>
    <property type="evidence" value="ECO:0007669"/>
    <property type="project" value="InterPro"/>
</dbReference>
<comment type="similarity">
    <text evidence="2 6">Belongs to the acyl-CoA dehydrogenase family.</text>
</comment>
<dbReference type="EMBL" id="METP01000037">
    <property type="protein sequence ID" value="OGC05655.1"/>
    <property type="molecule type" value="Genomic_DNA"/>
</dbReference>
<dbReference type="Proteomes" id="UP000176938">
    <property type="component" value="Unassembled WGS sequence"/>
</dbReference>
<comment type="caution">
    <text evidence="10">The sequence shown here is derived from an EMBL/GenBank/DDBJ whole genome shotgun (WGS) entry which is preliminary data.</text>
</comment>
<dbReference type="Gene3D" id="1.20.140.10">
    <property type="entry name" value="Butyryl-CoA Dehydrogenase, subunit A, domain 3"/>
    <property type="match status" value="2"/>
</dbReference>
<evidence type="ECO:0000256" key="5">
    <source>
        <dbReference type="ARBA" id="ARBA00023002"/>
    </source>
</evidence>
<dbReference type="Gene3D" id="2.40.110.10">
    <property type="entry name" value="Butyryl-CoA Dehydrogenase, subunit A, domain 2"/>
    <property type="match status" value="1"/>
</dbReference>
<dbReference type="InterPro" id="IPR006091">
    <property type="entry name" value="Acyl-CoA_Oxase/DH_mid-dom"/>
</dbReference>
<dbReference type="InterPro" id="IPR036250">
    <property type="entry name" value="AcylCo_DH-like_C"/>
</dbReference>
<reference evidence="10 11" key="1">
    <citation type="journal article" date="2016" name="Nat. Commun.">
        <title>Thousands of microbial genomes shed light on interconnected biogeochemical processes in an aquifer system.</title>
        <authorList>
            <person name="Anantharaman K."/>
            <person name="Brown C.T."/>
            <person name="Hug L.A."/>
            <person name="Sharon I."/>
            <person name="Castelle C.J."/>
            <person name="Probst A.J."/>
            <person name="Thomas B.C."/>
            <person name="Singh A."/>
            <person name="Wilkins M.J."/>
            <person name="Karaoz U."/>
            <person name="Brodie E.L."/>
            <person name="Williams K.H."/>
            <person name="Hubbard S.S."/>
            <person name="Banfield J.F."/>
        </authorList>
    </citation>
    <scope>NUCLEOTIDE SEQUENCE [LARGE SCALE GENOMIC DNA]</scope>
</reference>
<evidence type="ECO:0000256" key="6">
    <source>
        <dbReference type="RuleBase" id="RU362125"/>
    </source>
</evidence>
<sequence>MLIDTSKMSRGQARALELAEASRSGAVYVEGSFCADLFMGKFNFKAIDPYPEQSTEEKKIGDDLVAKLTKYLSENLDPDEVDKNRSIPKKVIDDLFKLGIFAMKIPKEYGGLGLTQVNYNRVMSMIASYCGSTAVLISAHQSIGIPQPLKMFGTKAQKEKYFPRFREHAISGFALTEPEVGSDPARMKTTATLSEDGKFYILNGEKQWCTNGPIADLLVVMAKTPPKLVRGKEMMQITAFIVEKDMPGVELTHRCSFMGLNAMENGMIKFTNVKVPTENVLYEVGRGLKMALATLNIGRLTLPAASTGAAKQCLSIVRRFGSQRQQWGQPIGFHEFGCQKISGIAATTFAMEAMTHIVSSFADCPEREIRIEAAVAKLFCSEAAWMIIDTTMQLLGGRGYEKALSLKERGEVPFPVERFMRDGRINTIIEGTSEIQRLFIAREAMDKHFQIAGKLIKRGVPANEKIKAFLKLLAFYGIWYPKKWFGSLFGGFFSGGGPLAGHLSYINKISNQLALTIFHKMGRYQTALEKKQLLLGNLVDIGAELFAMAGAISYARKLNDKAAFNLADYFCCQARRRITAKFGSLSSNDNKKMNAVARDVLNKKITWLEKEIVWIGPKDAD</sequence>
<evidence type="ECO:0000259" key="9">
    <source>
        <dbReference type="Pfam" id="PF02771"/>
    </source>
</evidence>
<dbReference type="InterPro" id="IPR009100">
    <property type="entry name" value="AcylCoA_DH/oxidase_NM_dom_sf"/>
</dbReference>
<evidence type="ECO:0000256" key="3">
    <source>
        <dbReference type="ARBA" id="ARBA00022630"/>
    </source>
</evidence>
<keyword evidence="5 6" id="KW-0560">Oxidoreductase</keyword>
<evidence type="ECO:0000256" key="4">
    <source>
        <dbReference type="ARBA" id="ARBA00022827"/>
    </source>
</evidence>
<comment type="cofactor">
    <cofactor evidence="1 6">
        <name>FAD</name>
        <dbReference type="ChEBI" id="CHEBI:57692"/>
    </cofactor>
</comment>
<evidence type="ECO:0000256" key="2">
    <source>
        <dbReference type="ARBA" id="ARBA00009347"/>
    </source>
</evidence>
<dbReference type="Gene3D" id="1.10.540.10">
    <property type="entry name" value="Acyl-CoA dehydrogenase/oxidase, N-terminal domain"/>
    <property type="match status" value="1"/>
</dbReference>
<dbReference type="InterPro" id="IPR037069">
    <property type="entry name" value="AcylCoA_DH/ox_N_sf"/>
</dbReference>
<dbReference type="Pfam" id="PF02771">
    <property type="entry name" value="Acyl-CoA_dh_N"/>
    <property type="match status" value="1"/>
</dbReference>
<dbReference type="SUPFAM" id="SSF47203">
    <property type="entry name" value="Acyl-CoA dehydrogenase C-terminal domain-like"/>
    <property type="match status" value="1"/>
</dbReference>
<evidence type="ECO:0000313" key="10">
    <source>
        <dbReference type="EMBL" id="OGC05655.1"/>
    </source>
</evidence>
<feature type="domain" description="Acyl-CoA dehydrogenase/oxidase N-terminal" evidence="9">
    <location>
        <begin position="65"/>
        <end position="165"/>
    </location>
</feature>
<accession>A0A1F4RBU7</accession>
<dbReference type="InterPro" id="IPR046373">
    <property type="entry name" value="Acyl-CoA_Oxase/DH_mid-dom_sf"/>
</dbReference>
<name>A0A1F4RBU7_UNCSA</name>
<keyword evidence="3 6" id="KW-0285">Flavoprotein</keyword>
<dbReference type="Pfam" id="PF00441">
    <property type="entry name" value="Acyl-CoA_dh_1"/>
    <property type="match status" value="1"/>
</dbReference>
<dbReference type="GO" id="GO:0003995">
    <property type="term" value="F:acyl-CoA dehydrogenase activity"/>
    <property type="evidence" value="ECO:0007669"/>
    <property type="project" value="TreeGrafter"/>
</dbReference>
<dbReference type="FunFam" id="2.40.110.10:FF:000002">
    <property type="entry name" value="Acyl-CoA dehydrogenase fadE12"/>
    <property type="match status" value="1"/>
</dbReference>
<dbReference type="InterPro" id="IPR013786">
    <property type="entry name" value="AcylCoA_DH/ox_N"/>
</dbReference>
<feature type="domain" description="Acyl-CoA oxidase/dehydrogenase middle" evidence="8">
    <location>
        <begin position="172"/>
        <end position="273"/>
    </location>
</feature>
<evidence type="ECO:0000256" key="1">
    <source>
        <dbReference type="ARBA" id="ARBA00001974"/>
    </source>
</evidence>
<dbReference type="FunFam" id="1.10.540.10:FF:000001">
    <property type="entry name" value="Very long-chain-specific acyl-CoA dehydrogenase, mitochondrial"/>
    <property type="match status" value="1"/>
</dbReference>
<keyword evidence="4 6" id="KW-0274">FAD</keyword>
<evidence type="ECO:0000313" key="11">
    <source>
        <dbReference type="Proteomes" id="UP000176938"/>
    </source>
</evidence>
<dbReference type="PANTHER" id="PTHR43884">
    <property type="entry name" value="ACYL-COA DEHYDROGENASE"/>
    <property type="match status" value="1"/>
</dbReference>
<dbReference type="AlphaFoldDB" id="A0A1F4RBU7"/>
<evidence type="ECO:0000259" key="8">
    <source>
        <dbReference type="Pfam" id="PF02770"/>
    </source>
</evidence>
<dbReference type="SUPFAM" id="SSF56645">
    <property type="entry name" value="Acyl-CoA dehydrogenase NM domain-like"/>
    <property type="match status" value="1"/>
</dbReference>
<feature type="domain" description="Acyl-CoA dehydrogenase/oxidase C-terminal" evidence="7">
    <location>
        <begin position="285"/>
        <end position="444"/>
    </location>
</feature>
<dbReference type="PANTHER" id="PTHR43884:SF9">
    <property type="entry name" value="COMPLEX I ASSEMBLY FACTOR ACAD9, MITOCHONDRIAL"/>
    <property type="match status" value="1"/>
</dbReference>
<protein>
    <submittedName>
        <fullName evidence="10">DNA polymerase II</fullName>
    </submittedName>
</protein>
<dbReference type="Pfam" id="PF02770">
    <property type="entry name" value="Acyl-CoA_dh_M"/>
    <property type="match status" value="1"/>
</dbReference>
<proteinExistence type="inferred from homology"/>
<organism evidence="10 11">
    <name type="scientific">candidate division WOR-1 bacterium RIFCSPLOWO2_02_FULL_46_20</name>
    <dbReference type="NCBI Taxonomy" id="1802567"/>
    <lineage>
        <taxon>Bacteria</taxon>
        <taxon>Bacillati</taxon>
        <taxon>Saganbacteria</taxon>
    </lineage>
</organism>
<gene>
    <name evidence="10" type="ORF">A3H38_05400</name>
</gene>